<evidence type="ECO:0008006" key="3">
    <source>
        <dbReference type="Google" id="ProtNLM"/>
    </source>
</evidence>
<reference evidence="2" key="1">
    <citation type="submission" date="2017-09" db="EMBL/GenBank/DDBJ databases">
        <title>Depth-based differentiation of microbial function through sediment-hosted aquifers and enrichment of novel symbionts in the deep terrestrial subsurface.</title>
        <authorList>
            <person name="Probst A.J."/>
            <person name="Ladd B."/>
            <person name="Jarett J.K."/>
            <person name="Geller-Mcgrath D.E."/>
            <person name="Sieber C.M.K."/>
            <person name="Emerson J.B."/>
            <person name="Anantharaman K."/>
            <person name="Thomas B.C."/>
            <person name="Malmstrom R."/>
            <person name="Stieglmeier M."/>
            <person name="Klingl A."/>
            <person name="Woyke T."/>
            <person name="Ryan C.M."/>
            <person name="Banfield J.F."/>
        </authorList>
    </citation>
    <scope>NUCLEOTIDE SEQUENCE [LARGE SCALE GENOMIC DNA]</scope>
</reference>
<gene>
    <name evidence="1" type="ORF">CO051_02065</name>
</gene>
<dbReference type="Proteomes" id="UP000231383">
    <property type="component" value="Unassembled WGS sequence"/>
</dbReference>
<protein>
    <recommendedName>
        <fullName evidence="3">AbiEi antitoxin C-terminal domain-containing protein</fullName>
    </recommendedName>
</protein>
<accession>A0A2M8F194</accession>
<organism evidence="1 2">
    <name type="scientific">Candidatus Roizmanbacteria bacterium CG_4_9_14_0_2_um_filter_39_13</name>
    <dbReference type="NCBI Taxonomy" id="1974839"/>
    <lineage>
        <taxon>Bacteria</taxon>
        <taxon>Candidatus Roizmaniibacteriota</taxon>
    </lineage>
</organism>
<comment type="caution">
    <text evidence="1">The sequence shown here is derived from an EMBL/GenBank/DDBJ whole genome shotgun (WGS) entry which is preliminary data.</text>
</comment>
<evidence type="ECO:0000313" key="1">
    <source>
        <dbReference type="EMBL" id="PJC33046.1"/>
    </source>
</evidence>
<dbReference type="EMBL" id="PFSC01000055">
    <property type="protein sequence ID" value="PJC33046.1"/>
    <property type="molecule type" value="Genomic_DNA"/>
</dbReference>
<dbReference type="AlphaFoldDB" id="A0A2M8F194"/>
<proteinExistence type="predicted"/>
<sequence length="198" mass="23053">MESYTIAQFIGHTKRFKLKFLDYTTLSSISGVTNKNTLYKIIQRLIKSKLVRRIGTSSKYVIHHRDYTEFELANFVYSPSYIALESALSHHGILSQFSYSIVSITTNKSKRFIFNDKEYMYSHISPKLFWGYEKRGTFLISTPEKSLIDSVYFNLKGYTSFDFGEFDLSSVNMERLKNQILELSNPQLVKKIQEVAIC</sequence>
<name>A0A2M8F194_9BACT</name>
<evidence type="ECO:0000313" key="2">
    <source>
        <dbReference type="Proteomes" id="UP000231383"/>
    </source>
</evidence>